<dbReference type="EMBL" id="CP101987">
    <property type="protein sequence ID" value="UUI72358.1"/>
    <property type="molecule type" value="Genomic_DNA"/>
</dbReference>
<dbReference type="InterPro" id="IPR003812">
    <property type="entry name" value="Fido"/>
</dbReference>
<dbReference type="Pfam" id="PF02661">
    <property type="entry name" value="Fic"/>
    <property type="match status" value="1"/>
</dbReference>
<dbReference type="InterPro" id="IPR053737">
    <property type="entry name" value="Type_II_TA_Toxin"/>
</dbReference>
<dbReference type="PANTHER" id="PTHR39426">
    <property type="entry name" value="HOMOLOGY TO DEATH-ON-CURING PROTEIN OF PHAGE P1"/>
    <property type="match status" value="1"/>
</dbReference>
<dbReference type="Gene3D" id="1.20.120.1870">
    <property type="entry name" value="Fic/DOC protein, Fido domain"/>
    <property type="match status" value="1"/>
</dbReference>
<dbReference type="InterPro" id="IPR006440">
    <property type="entry name" value="Doc"/>
</dbReference>
<reference evidence="2 3" key="1">
    <citation type="submission" date="2022-07" db="EMBL/GenBank/DDBJ databases">
        <title>Novel species in genus cellulomonas.</title>
        <authorList>
            <person name="Ye L."/>
        </authorList>
    </citation>
    <scope>NUCLEOTIDE SEQUENCE [LARGE SCALE GENOMIC DNA]</scope>
    <source>
        <strain evidence="3">zg-B89</strain>
    </source>
</reference>
<keyword evidence="3" id="KW-1185">Reference proteome</keyword>
<evidence type="ECO:0000313" key="3">
    <source>
        <dbReference type="Proteomes" id="UP001316384"/>
    </source>
</evidence>
<sequence length="124" mass="13240">MSVWYPTLGTAKLICDRFGLHIRDAGSLASALARPSQVVWGAEAYVGIHAKAAALLDAINRSHPLHDGNKRLSWLLVASFYEVNGYSLVVGPHDGDAFIRAAGGDDHLTLDAIAGWLSDHAVAH</sequence>
<feature type="domain" description="Fido" evidence="1">
    <location>
        <begin position="1"/>
        <end position="119"/>
    </location>
</feature>
<dbReference type="RefSeq" id="WP_227577920.1">
    <property type="nucleotide sequence ID" value="NZ_CP101987.1"/>
</dbReference>
<gene>
    <name evidence="2" type="ORF">NP048_02490</name>
</gene>
<proteinExistence type="predicted"/>
<dbReference type="PANTHER" id="PTHR39426:SF1">
    <property type="entry name" value="HOMOLOGY TO DEATH-ON-CURING PROTEIN OF PHAGE P1"/>
    <property type="match status" value="1"/>
</dbReference>
<dbReference type="InterPro" id="IPR036597">
    <property type="entry name" value="Fido-like_dom_sf"/>
</dbReference>
<evidence type="ECO:0000259" key="1">
    <source>
        <dbReference type="PROSITE" id="PS51459"/>
    </source>
</evidence>
<dbReference type="PROSITE" id="PS51459">
    <property type="entry name" value="FIDO"/>
    <property type="match status" value="1"/>
</dbReference>
<name>A0ABY5KR68_9CELL</name>
<organism evidence="2 3">
    <name type="scientific">Cellulomonas xiejunii</name>
    <dbReference type="NCBI Taxonomy" id="2968083"/>
    <lineage>
        <taxon>Bacteria</taxon>
        <taxon>Bacillati</taxon>
        <taxon>Actinomycetota</taxon>
        <taxon>Actinomycetes</taxon>
        <taxon>Micrococcales</taxon>
        <taxon>Cellulomonadaceae</taxon>
        <taxon>Cellulomonas</taxon>
    </lineage>
</organism>
<evidence type="ECO:0000313" key="2">
    <source>
        <dbReference type="EMBL" id="UUI72358.1"/>
    </source>
</evidence>
<protein>
    <submittedName>
        <fullName evidence="2">Fic family protein</fullName>
    </submittedName>
</protein>
<accession>A0ABY5KR68</accession>
<dbReference type="Proteomes" id="UP001316384">
    <property type="component" value="Chromosome"/>
</dbReference>
<dbReference type="SUPFAM" id="SSF140931">
    <property type="entry name" value="Fic-like"/>
    <property type="match status" value="1"/>
</dbReference>